<reference evidence="2" key="1">
    <citation type="submission" date="2018-02" db="EMBL/GenBank/DDBJ databases">
        <authorList>
            <person name="Hausmann B."/>
        </authorList>
    </citation>
    <scope>NUCLEOTIDE SEQUENCE [LARGE SCALE GENOMIC DNA]</scope>
    <source>
        <strain evidence="2">Peat soil MAG SbA1</strain>
    </source>
</reference>
<sequence>MSNLVRLSRDRDKDVAIITIDNPPVNALAASSQPSVTCLLPPAPAPPVVVPPSVCAGILLDALTVNPNAPPIPGLVDPALNAFLVNQFETEGGVFPYDTREYLASGRLDHRFNANNELSLTYRYGHDLEESPDVQSLTAFSAGSSIHTYDNTLQAAWYRRGNPPPRIPRRWRTGRTKATALIKLRFPTKAGSAAKENKPN</sequence>
<dbReference type="Proteomes" id="UP000238701">
    <property type="component" value="Unassembled WGS sequence"/>
</dbReference>
<accession>A0A2U3KWY8</accession>
<organism evidence="1 2">
    <name type="scientific">Candidatus Sulfotelmatobacter kueseliae</name>
    <dbReference type="NCBI Taxonomy" id="2042962"/>
    <lineage>
        <taxon>Bacteria</taxon>
        <taxon>Pseudomonadati</taxon>
        <taxon>Acidobacteriota</taxon>
        <taxon>Terriglobia</taxon>
        <taxon>Terriglobales</taxon>
        <taxon>Candidatus Korobacteraceae</taxon>
        <taxon>Candidatus Sulfotelmatobacter</taxon>
    </lineage>
</organism>
<dbReference type="AlphaFoldDB" id="A0A2U3KWY8"/>
<gene>
    <name evidence="1" type="ORF">SBA1_520027</name>
</gene>
<protein>
    <submittedName>
        <fullName evidence="1">Uncharacterized protein</fullName>
    </submittedName>
</protein>
<dbReference type="EMBL" id="OMOD01000147">
    <property type="protein sequence ID" value="SPF44171.1"/>
    <property type="molecule type" value="Genomic_DNA"/>
</dbReference>
<proteinExistence type="predicted"/>
<name>A0A2U3KWY8_9BACT</name>
<evidence type="ECO:0000313" key="2">
    <source>
        <dbReference type="Proteomes" id="UP000238701"/>
    </source>
</evidence>
<evidence type="ECO:0000313" key="1">
    <source>
        <dbReference type="EMBL" id="SPF44171.1"/>
    </source>
</evidence>